<comment type="caution">
    <text evidence="3">The sequence shown here is derived from an EMBL/GenBank/DDBJ whole genome shotgun (WGS) entry which is preliminary data.</text>
</comment>
<protein>
    <recommendedName>
        <fullName evidence="2">Protein kinase domain-containing protein</fullName>
    </recommendedName>
</protein>
<proteinExistence type="inferred from homology"/>
<evidence type="ECO:0000259" key="2">
    <source>
        <dbReference type="PROSITE" id="PS50011"/>
    </source>
</evidence>
<name>A0A1J4KPT4_9EUKA</name>
<dbReference type="PROSITE" id="PS50011">
    <property type="entry name" value="PROTEIN_KINASE_DOM"/>
    <property type="match status" value="1"/>
</dbReference>
<reference evidence="3" key="1">
    <citation type="submission" date="2016-10" db="EMBL/GenBank/DDBJ databases">
        <authorList>
            <person name="Benchimol M."/>
            <person name="Almeida L.G."/>
            <person name="Vasconcelos A.T."/>
            <person name="Perreira-Neves A."/>
            <person name="Rosa I.A."/>
            <person name="Tasca T."/>
            <person name="Bogo M.R."/>
            <person name="de Souza W."/>
        </authorList>
    </citation>
    <scope>NUCLEOTIDE SEQUENCE [LARGE SCALE GENOMIC DNA]</scope>
    <source>
        <strain evidence="3">K</strain>
    </source>
</reference>
<dbReference type="GO" id="GO:0004672">
    <property type="term" value="F:protein kinase activity"/>
    <property type="evidence" value="ECO:0007669"/>
    <property type="project" value="InterPro"/>
</dbReference>
<comment type="similarity">
    <text evidence="1">Belongs to the sel-1 family.</text>
</comment>
<keyword evidence="4" id="KW-1185">Reference proteome</keyword>
<dbReference type="InterPro" id="IPR011990">
    <property type="entry name" value="TPR-like_helical_dom_sf"/>
</dbReference>
<dbReference type="SUPFAM" id="SSF81901">
    <property type="entry name" value="HCP-like"/>
    <property type="match status" value="3"/>
</dbReference>
<dbReference type="PROSITE" id="PS00108">
    <property type="entry name" value="PROTEIN_KINASE_ST"/>
    <property type="match status" value="1"/>
</dbReference>
<dbReference type="Proteomes" id="UP000179807">
    <property type="component" value="Unassembled WGS sequence"/>
</dbReference>
<dbReference type="InterPro" id="IPR000719">
    <property type="entry name" value="Prot_kinase_dom"/>
</dbReference>
<dbReference type="OrthoDB" id="272077at2759"/>
<feature type="domain" description="Protein kinase" evidence="2">
    <location>
        <begin position="293"/>
        <end position="553"/>
    </location>
</feature>
<dbReference type="PANTHER" id="PTHR11102:SF160">
    <property type="entry name" value="ERAD-ASSOCIATED E3 UBIQUITIN-PROTEIN LIGASE COMPONENT HRD3"/>
    <property type="match status" value="1"/>
</dbReference>
<organism evidence="3 4">
    <name type="scientific">Tritrichomonas foetus</name>
    <dbReference type="NCBI Taxonomy" id="1144522"/>
    <lineage>
        <taxon>Eukaryota</taxon>
        <taxon>Metamonada</taxon>
        <taxon>Parabasalia</taxon>
        <taxon>Tritrichomonadida</taxon>
        <taxon>Tritrichomonadidae</taxon>
        <taxon>Tritrichomonas</taxon>
    </lineage>
</organism>
<dbReference type="Pfam" id="PF08238">
    <property type="entry name" value="Sel1"/>
    <property type="match status" value="16"/>
</dbReference>
<dbReference type="VEuPathDB" id="TrichDB:TRFO_16636"/>
<sequence length="1513" mass="178134">MTIITPQRRLKKSIQETLTYSVEVRENEVFLLKVFHTFKLKCIFCSTENLNFDFITKEVNYSPIIVFSFFQNDNIFVLCSRNSCFLLKINTSHKNFPRIRDFLQNSVFSSLYRNHFQVNKKPIEYIKRIVAIPLKFEDEKSLKNVFGFSINVNDHNSRNSINNEIENDLYFFHMYLEWINDYSNLKKDGLNLDDFKYFTFDIIHLFFIRRLYYKTKYFENPTFFDFNNYLVSLKANKTSDDDGCIQTKNDNLQSDNSRNDNLPSKHKYVNIYSIDYSQYNNCQELVEFQRNEFLTVRAVGGGGVGQIYLVFHLKSHFFVALKTFNNKGNFSDERYLSEKYAYENLNHQFIVKCYGFIKKSSRNLQNHLVLQFMCFGDASSLLIEHKNCYNVKIKDFESSKILIRALYILHYFHYRNFLHRDFKLSNFLMDNNNRFFLSDFDTACINTQDHTLNKGTLYYAAPEVAEEKFYSKKLDVFSLGVLAFELFNKILIYEHYSLEQWRNMINTNELIEEYSVDTIKYPESAFRYIISNCLNNDPTKRPYSSQLLNNILISFSKIGELEKEIIQKYYQYAGIQNNYYQRMSTIFGIFRRKLKSIKSISSLIENISSNELQNNNHLSDIFHMNSSKNTHDNNRGDISDPNLYLGLSYLIQDSTHFDIDKGIHELEQLADKNSSDAQYCLGLVYSTIELRHYDINLALKYLKESSNQNNSDAQYRIGLIYIDEDQYDIEKAIYFFKKSANQGNPEAQYFLGLHYYINSSSLSDVRMAMDYFKQSAVQNHSDALCCLGLIYLDDKNNFYDKQKSFYYFKKSACLNNSDAQYHVGFHYFTIDHSKPNINKALYYFELSARENNSRAQFFVGLIYANQSFGHFNLQKSVYYLEKSANQCNSDAQRYLGIYYQDPEYDGYDLDKAIYYLTKASYQGDSEAQYMLGHIYFTLGKDHRDCSKAFYYLKQSAKRGHSTAQYNLAMIYFQEKSPNIDLNKAIYYLEQAANQDHPDALFKLGMFYNTADFHQIDKKKAIYYFKKSSILNNPLAQYHLGLIYMDKSSGHYNISKAIYYLKKSAKQNNPDAQFRLGSFYIKNKNIQDNVKKALYYLEKSVNQNHAKAQYLLGFFYLSKKKYYDAEKAIYYLEKSAENGNSDAINLLIQIYSNHKDIKTITTYMRNKWNSNYSSFQSYLDMNFLQNFDSKIFNKFVNYWSLSASQNNLFAQKYLAYLFLITGYGCCSLAKAISYLENNAKNGDLDSIIHLGAIHKDNYYGVYDIEKAQYYLLKAANQNHPDALYFLGSLHCQKKCNNNNIDFGKDLVYQSAQLNNAEALNFMGIYYWSSYGNHDVDKAIYYLELAERIESSPDTQYYLSKCYCDKFIDIMNSDFQSYKKYLNYFFKAMHYLKKLDNQNNIEAIFCLGYYRFIISNISPSSSIYYFTKCSKGNNEIYSYLACNFLGIIELLSSAENSSKNPKKWFKKGLSINQKHPLSFYYLGVMNLLYEDNEEKALQYFQEASQSNFSMGYFMN</sequence>
<dbReference type="RefSeq" id="XP_068366439.1">
    <property type="nucleotide sequence ID" value="XM_068499103.1"/>
</dbReference>
<evidence type="ECO:0000256" key="1">
    <source>
        <dbReference type="ARBA" id="ARBA00038101"/>
    </source>
</evidence>
<dbReference type="Pfam" id="PF00069">
    <property type="entry name" value="Pkinase"/>
    <property type="match status" value="1"/>
</dbReference>
<dbReference type="Gene3D" id="1.25.40.10">
    <property type="entry name" value="Tetratricopeptide repeat domain"/>
    <property type="match status" value="6"/>
</dbReference>
<accession>A0A1J4KPT4</accession>
<dbReference type="SUPFAM" id="SSF56112">
    <property type="entry name" value="Protein kinase-like (PK-like)"/>
    <property type="match status" value="1"/>
</dbReference>
<evidence type="ECO:0000313" key="3">
    <source>
        <dbReference type="EMBL" id="OHT13303.1"/>
    </source>
</evidence>
<dbReference type="EMBL" id="MLAK01000544">
    <property type="protein sequence ID" value="OHT13303.1"/>
    <property type="molecule type" value="Genomic_DNA"/>
</dbReference>
<dbReference type="SMART" id="SM00671">
    <property type="entry name" value="SEL1"/>
    <property type="match status" value="16"/>
</dbReference>
<dbReference type="Gene3D" id="1.10.510.10">
    <property type="entry name" value="Transferase(Phosphotransferase) domain 1"/>
    <property type="match status" value="1"/>
</dbReference>
<dbReference type="PANTHER" id="PTHR11102">
    <property type="entry name" value="SEL-1-LIKE PROTEIN"/>
    <property type="match status" value="1"/>
</dbReference>
<dbReference type="InterPro" id="IPR050767">
    <property type="entry name" value="Sel1_AlgK"/>
</dbReference>
<dbReference type="InterPro" id="IPR006597">
    <property type="entry name" value="Sel1-like"/>
</dbReference>
<gene>
    <name evidence="3" type="ORF">TRFO_16636</name>
</gene>
<evidence type="ECO:0000313" key="4">
    <source>
        <dbReference type="Proteomes" id="UP000179807"/>
    </source>
</evidence>
<dbReference type="CDD" id="cd00180">
    <property type="entry name" value="PKc"/>
    <property type="match status" value="1"/>
</dbReference>
<dbReference type="InterPro" id="IPR011009">
    <property type="entry name" value="Kinase-like_dom_sf"/>
</dbReference>
<dbReference type="InterPro" id="IPR008271">
    <property type="entry name" value="Ser/Thr_kinase_AS"/>
</dbReference>
<dbReference type="GeneID" id="94833807"/>
<dbReference type="GO" id="GO:0005524">
    <property type="term" value="F:ATP binding"/>
    <property type="evidence" value="ECO:0007669"/>
    <property type="project" value="InterPro"/>
</dbReference>